<dbReference type="EMBL" id="JACAGJ010000005">
    <property type="protein sequence ID" value="MDM1073148.1"/>
    <property type="molecule type" value="Genomic_DNA"/>
</dbReference>
<dbReference type="PROSITE" id="PS51257">
    <property type="entry name" value="PROKAR_LIPOPROTEIN"/>
    <property type="match status" value="1"/>
</dbReference>
<reference evidence="2" key="1">
    <citation type="submission" date="2020-06" db="EMBL/GenBank/DDBJ databases">
        <authorList>
            <person name="Dong N."/>
        </authorList>
    </citation>
    <scope>NUCLEOTIDE SEQUENCE</scope>
    <source>
        <strain evidence="2">R655-4</strain>
    </source>
</reference>
<sequence>MKKLLLSFFTFLTVSCLLFSCLNESEQIGLENLFEKENNLSKSKTIINKSSYLKGKIVLWENAFHTYGDSESKDWVLNIPLQGSDTKSVEKIVIYNSPAYLEVVLWRYESNEDLAQKLTFKNHDILKDFTGKVSYLNLKDDSYNELIYEKGILIPLSSEAKFGEGSMNQGVCGRCHNGLGTPDNPIPLDGPVITPGGGNDNPLPPLPPRPPIFTTGTYDIFRNAIKDRPFALYTNDIPCDIIKEWLKTAKHQVRDQEINKLNDIVRTRTFTGTDGSFDFKDVARLQDINNAYNTVINMDYFSVNIDKLPKETSPESFLNYIRLNINNFVNNKYANFTPYK</sequence>
<name>A0AAJ1QFJ1_9FLAO</name>
<proteinExistence type="predicted"/>
<feature type="chain" id="PRO_5042473285" description="Cytochrome c domain-containing protein" evidence="1">
    <location>
        <begin position="21"/>
        <end position="340"/>
    </location>
</feature>
<dbReference type="Proteomes" id="UP001170959">
    <property type="component" value="Unassembled WGS sequence"/>
</dbReference>
<accession>A0AAJ1QFJ1</accession>
<keyword evidence="1" id="KW-0732">Signal</keyword>
<feature type="signal peptide" evidence="1">
    <location>
        <begin position="1"/>
        <end position="20"/>
    </location>
</feature>
<reference evidence="2" key="2">
    <citation type="journal article" date="2022" name="Sci. Total Environ.">
        <title>Prevalence, transmission, and molecular epidemiology of tet(X)-positive bacteria among humans, animals, and environmental niches in China: An epidemiological, and genomic-based study.</title>
        <authorList>
            <person name="Dong N."/>
            <person name="Zeng Y."/>
            <person name="Cai C."/>
            <person name="Sun C."/>
            <person name="Lu J."/>
            <person name="Liu C."/>
            <person name="Zhou H."/>
            <person name="Sun Q."/>
            <person name="Shu L."/>
            <person name="Wang H."/>
            <person name="Wang Y."/>
            <person name="Wang S."/>
            <person name="Wu C."/>
            <person name="Chan E.W."/>
            <person name="Chen G."/>
            <person name="Shen Z."/>
            <person name="Chen S."/>
            <person name="Zhang R."/>
        </authorList>
    </citation>
    <scope>NUCLEOTIDE SEQUENCE</scope>
    <source>
        <strain evidence="2">R655-4</strain>
    </source>
</reference>
<evidence type="ECO:0000313" key="3">
    <source>
        <dbReference type="Proteomes" id="UP001170959"/>
    </source>
</evidence>
<dbReference type="AlphaFoldDB" id="A0AAJ1QFJ1"/>
<evidence type="ECO:0000313" key="2">
    <source>
        <dbReference type="EMBL" id="MDM1073148.1"/>
    </source>
</evidence>
<evidence type="ECO:0008006" key="4">
    <source>
        <dbReference type="Google" id="ProtNLM"/>
    </source>
</evidence>
<protein>
    <recommendedName>
        <fullName evidence="4">Cytochrome c domain-containing protein</fullName>
    </recommendedName>
</protein>
<comment type="caution">
    <text evidence="2">The sequence shown here is derived from an EMBL/GenBank/DDBJ whole genome shotgun (WGS) entry which is preliminary data.</text>
</comment>
<organism evidence="2 3">
    <name type="scientific">Empedobacter brevis</name>
    <dbReference type="NCBI Taxonomy" id="247"/>
    <lineage>
        <taxon>Bacteria</taxon>
        <taxon>Pseudomonadati</taxon>
        <taxon>Bacteroidota</taxon>
        <taxon>Flavobacteriia</taxon>
        <taxon>Flavobacteriales</taxon>
        <taxon>Weeksellaceae</taxon>
        <taxon>Empedobacter</taxon>
    </lineage>
</organism>
<dbReference type="RefSeq" id="WP_286493864.1">
    <property type="nucleotide sequence ID" value="NZ_JACAGJ010000005.1"/>
</dbReference>
<evidence type="ECO:0000256" key="1">
    <source>
        <dbReference type="SAM" id="SignalP"/>
    </source>
</evidence>
<gene>
    <name evidence="2" type="ORF">HX001_11700</name>
</gene>